<dbReference type="EMBL" id="DSMR01000316">
    <property type="protein sequence ID" value="HET47377.1"/>
    <property type="molecule type" value="Genomic_DNA"/>
</dbReference>
<keyword evidence="11" id="KW-1003">Cell membrane</keyword>
<feature type="transmembrane region" description="Helical" evidence="11">
    <location>
        <begin position="75"/>
        <end position="99"/>
    </location>
</feature>
<dbReference type="Gene3D" id="1.20.20.10">
    <property type="entry name" value="F1F0 ATP synthase subunit C"/>
    <property type="match status" value="1"/>
</dbReference>
<organism evidence="14">
    <name type="scientific">Thermoanaerobaculum aquaticum</name>
    <dbReference type="NCBI Taxonomy" id="1312852"/>
    <lineage>
        <taxon>Bacteria</taxon>
        <taxon>Pseudomonadati</taxon>
        <taxon>Acidobacteriota</taxon>
        <taxon>Thermoanaerobaculia</taxon>
        <taxon>Thermoanaerobaculales</taxon>
        <taxon>Thermoanaerobaculaceae</taxon>
        <taxon>Thermoanaerobaculum</taxon>
    </lineage>
</organism>
<evidence type="ECO:0000256" key="3">
    <source>
        <dbReference type="ARBA" id="ARBA00022448"/>
    </source>
</evidence>
<evidence type="ECO:0000256" key="6">
    <source>
        <dbReference type="ARBA" id="ARBA00022781"/>
    </source>
</evidence>
<name>A0A7C2SPP8_9BACT</name>
<evidence type="ECO:0000313" key="14">
    <source>
        <dbReference type="EMBL" id="HET47377.1"/>
    </source>
</evidence>
<keyword evidence="3 11" id="KW-0813">Transport</keyword>
<feature type="domain" description="V-ATPase proteolipid subunit C-like" evidence="13">
    <location>
        <begin position="38"/>
        <end position="99"/>
    </location>
</feature>
<comment type="function">
    <text evidence="11">Key component of the F(0) channel; it plays a direct role in translocation across the membrane. A homomeric c-ring of between 10-14 subunits forms the central stalk rotor element with the F(1) delta and epsilon subunits.</text>
</comment>
<feature type="signal peptide" evidence="12">
    <location>
        <begin position="1"/>
        <end position="22"/>
    </location>
</feature>
<feature type="chain" id="PRO_5028289624" description="ATP synthase subunit c" evidence="12">
    <location>
        <begin position="23"/>
        <end position="103"/>
    </location>
</feature>
<evidence type="ECO:0000256" key="2">
    <source>
        <dbReference type="ARBA" id="ARBA00006704"/>
    </source>
</evidence>
<gene>
    <name evidence="11" type="primary">atpE</name>
    <name evidence="14" type="ORF">ENQ31_04370</name>
</gene>
<dbReference type="PROSITE" id="PS00605">
    <property type="entry name" value="ATPASE_C"/>
    <property type="match status" value="1"/>
</dbReference>
<dbReference type="InterPro" id="IPR038662">
    <property type="entry name" value="ATP_synth_F0_csu_sf"/>
</dbReference>
<keyword evidence="4 11" id="KW-0138">CF(0)</keyword>
<dbReference type="InterPro" id="IPR020537">
    <property type="entry name" value="ATP_synth_F0_csu_DDCD_BS"/>
</dbReference>
<evidence type="ECO:0000259" key="13">
    <source>
        <dbReference type="Pfam" id="PF00137"/>
    </source>
</evidence>
<evidence type="ECO:0000256" key="10">
    <source>
        <dbReference type="ARBA" id="ARBA00023136"/>
    </source>
</evidence>
<keyword evidence="9 11" id="KW-0446">Lipid-binding</keyword>
<proteinExistence type="inferred from homology"/>
<keyword evidence="5 11" id="KW-0812">Transmembrane</keyword>
<accession>A0A7C2SPP8</accession>
<evidence type="ECO:0000256" key="4">
    <source>
        <dbReference type="ARBA" id="ARBA00022547"/>
    </source>
</evidence>
<sequence length="103" mass="10341">MRKGLVLGLVLLAMALALPASAAEEAGAVPGKSQWQYISAAFVLGIAAFAGAFGQSKAIAAACTSLGRNPGAAGAIRLALILGLAFIESLVLYALLIAFRVLA</sequence>
<keyword evidence="6 11" id="KW-0375">Hydrogen ion transport</keyword>
<dbReference type="InterPro" id="IPR035921">
    <property type="entry name" value="F/V-ATP_Csub_sf"/>
</dbReference>
<dbReference type="InterPro" id="IPR000454">
    <property type="entry name" value="ATP_synth_F0_csu"/>
</dbReference>
<dbReference type="SUPFAM" id="SSF81333">
    <property type="entry name" value="F1F0 ATP synthase subunit C"/>
    <property type="match status" value="1"/>
</dbReference>
<reference evidence="14" key="1">
    <citation type="journal article" date="2020" name="mSystems">
        <title>Genome- and Community-Level Interaction Insights into Carbon Utilization and Element Cycling Functions of Hydrothermarchaeota in Hydrothermal Sediment.</title>
        <authorList>
            <person name="Zhou Z."/>
            <person name="Liu Y."/>
            <person name="Xu W."/>
            <person name="Pan J."/>
            <person name="Luo Z.H."/>
            <person name="Li M."/>
        </authorList>
    </citation>
    <scope>NUCLEOTIDE SEQUENCE [LARGE SCALE GENOMIC DNA]</scope>
    <source>
        <strain evidence="14">SpSt-299</strain>
    </source>
</reference>
<evidence type="ECO:0000256" key="12">
    <source>
        <dbReference type="SAM" id="SignalP"/>
    </source>
</evidence>
<comment type="subcellular location">
    <subcellularLocation>
        <location evidence="11">Cell membrane</location>
        <topology evidence="11">Multi-pass membrane protein</topology>
    </subcellularLocation>
    <subcellularLocation>
        <location evidence="1">Membrane</location>
        <topology evidence="1">Multi-pass membrane protein</topology>
    </subcellularLocation>
</comment>
<dbReference type="CDD" id="cd18121">
    <property type="entry name" value="ATP-synt_Fo_c"/>
    <property type="match status" value="1"/>
</dbReference>
<evidence type="ECO:0000256" key="5">
    <source>
        <dbReference type="ARBA" id="ARBA00022692"/>
    </source>
</evidence>
<keyword evidence="10 11" id="KW-0472">Membrane</keyword>
<dbReference type="Pfam" id="PF00137">
    <property type="entry name" value="ATP-synt_C"/>
    <property type="match status" value="1"/>
</dbReference>
<evidence type="ECO:0000256" key="11">
    <source>
        <dbReference type="HAMAP-Rule" id="MF_01396"/>
    </source>
</evidence>
<dbReference type="PRINTS" id="PR00124">
    <property type="entry name" value="ATPASEC"/>
</dbReference>
<dbReference type="GO" id="GO:0033177">
    <property type="term" value="C:proton-transporting two-sector ATPase complex, proton-transporting domain"/>
    <property type="evidence" value="ECO:0007669"/>
    <property type="project" value="InterPro"/>
</dbReference>
<dbReference type="GO" id="GO:0045259">
    <property type="term" value="C:proton-transporting ATP synthase complex"/>
    <property type="evidence" value="ECO:0007669"/>
    <property type="project" value="UniProtKB-KW"/>
</dbReference>
<keyword evidence="11" id="KW-0066">ATP synthesis</keyword>
<keyword evidence="12" id="KW-0732">Signal</keyword>
<evidence type="ECO:0000256" key="8">
    <source>
        <dbReference type="ARBA" id="ARBA00023065"/>
    </source>
</evidence>
<feature type="transmembrane region" description="Helical" evidence="11">
    <location>
        <begin position="38"/>
        <end position="54"/>
    </location>
</feature>
<dbReference type="InterPro" id="IPR002379">
    <property type="entry name" value="ATPase_proteolipid_c-like_dom"/>
</dbReference>
<evidence type="ECO:0000256" key="1">
    <source>
        <dbReference type="ARBA" id="ARBA00004141"/>
    </source>
</evidence>
<dbReference type="GO" id="GO:0005886">
    <property type="term" value="C:plasma membrane"/>
    <property type="evidence" value="ECO:0007669"/>
    <property type="project" value="UniProtKB-SubCell"/>
</dbReference>
<comment type="caution">
    <text evidence="14">The sequence shown here is derived from an EMBL/GenBank/DDBJ whole genome shotgun (WGS) entry which is preliminary data.</text>
</comment>
<dbReference type="GO" id="GO:0046933">
    <property type="term" value="F:proton-transporting ATP synthase activity, rotational mechanism"/>
    <property type="evidence" value="ECO:0007669"/>
    <property type="project" value="UniProtKB-UniRule"/>
</dbReference>
<dbReference type="HAMAP" id="MF_01396">
    <property type="entry name" value="ATP_synth_c_bact"/>
    <property type="match status" value="1"/>
</dbReference>
<keyword evidence="7 11" id="KW-1133">Transmembrane helix</keyword>
<comment type="function">
    <text evidence="11">F(1)F(0) ATP synthase produces ATP from ADP in the presence of a proton or sodium gradient. F-type ATPases consist of two structural domains, F(1) containing the extramembraneous catalytic core and F(0) containing the membrane proton channel, linked together by a central stalk and a peripheral stalk. During catalysis, ATP synthesis in the catalytic domain of F(1) is coupled via a rotary mechanism of the central stalk subunits to proton translocation.</text>
</comment>
<keyword evidence="8 11" id="KW-0406">Ion transport</keyword>
<dbReference type="AlphaFoldDB" id="A0A7C2SPP8"/>
<feature type="site" description="Reversibly protonated during proton transport" evidence="11">
    <location>
        <position position="88"/>
    </location>
</feature>
<comment type="similarity">
    <text evidence="2 11">Belongs to the ATPase C chain family.</text>
</comment>
<dbReference type="GO" id="GO:0008289">
    <property type="term" value="F:lipid binding"/>
    <property type="evidence" value="ECO:0007669"/>
    <property type="project" value="UniProtKB-KW"/>
</dbReference>
<protein>
    <recommendedName>
        <fullName evidence="11">ATP synthase subunit c</fullName>
    </recommendedName>
    <alternativeName>
        <fullName evidence="11">ATP synthase F(0) sector subunit c</fullName>
    </alternativeName>
    <alternativeName>
        <fullName evidence="11">F-type ATPase subunit c</fullName>
        <shortName evidence="11">F-ATPase subunit c</shortName>
    </alternativeName>
    <alternativeName>
        <fullName evidence="11">Lipid-binding protein</fullName>
    </alternativeName>
</protein>
<evidence type="ECO:0000256" key="9">
    <source>
        <dbReference type="ARBA" id="ARBA00023121"/>
    </source>
</evidence>
<evidence type="ECO:0000256" key="7">
    <source>
        <dbReference type="ARBA" id="ARBA00022989"/>
    </source>
</evidence>